<reference evidence="2 3" key="1">
    <citation type="journal article" date="2021" name="Front. Microbiol.">
        <title>Comprehensive Comparative Genomics and Phenotyping of Methylobacterium Species.</title>
        <authorList>
            <person name="Alessa O."/>
            <person name="Ogura Y."/>
            <person name="Fujitani Y."/>
            <person name="Takami H."/>
            <person name="Hayashi T."/>
            <person name="Sahin N."/>
            <person name="Tani A."/>
        </authorList>
    </citation>
    <scope>NUCLEOTIDE SEQUENCE [LARGE SCALE GENOMIC DNA]</scope>
    <source>
        <strain evidence="2 3">DSM 23679</strain>
    </source>
</reference>
<comment type="caution">
    <text evidence="2">The sequence shown here is derived from an EMBL/GenBank/DDBJ whole genome shotgun (WGS) entry which is preliminary data.</text>
</comment>
<dbReference type="Proteomes" id="UP001055117">
    <property type="component" value="Unassembled WGS sequence"/>
</dbReference>
<evidence type="ECO:0000313" key="3">
    <source>
        <dbReference type="Proteomes" id="UP001055117"/>
    </source>
</evidence>
<keyword evidence="3" id="KW-1185">Reference proteome</keyword>
<evidence type="ECO:0000256" key="1">
    <source>
        <dbReference type="SAM" id="MobiDB-lite"/>
    </source>
</evidence>
<protein>
    <recommendedName>
        <fullName evidence="4">DUF2946 domain-containing protein</fullName>
    </recommendedName>
</protein>
<dbReference type="RefSeq" id="WP_147764960.1">
    <property type="nucleotide sequence ID" value="NZ_BPQG01000029.1"/>
</dbReference>
<organism evidence="2 3">
    <name type="scientific">Methylobacterium cerastii</name>
    <dbReference type="NCBI Taxonomy" id="932741"/>
    <lineage>
        <taxon>Bacteria</taxon>
        <taxon>Pseudomonadati</taxon>
        <taxon>Pseudomonadota</taxon>
        <taxon>Alphaproteobacteria</taxon>
        <taxon>Hyphomicrobiales</taxon>
        <taxon>Methylobacteriaceae</taxon>
        <taxon>Methylobacterium</taxon>
    </lineage>
</organism>
<proteinExistence type="predicted"/>
<name>A0ABQ4QGV8_9HYPH</name>
<evidence type="ECO:0000313" key="2">
    <source>
        <dbReference type="EMBL" id="GJD44137.1"/>
    </source>
</evidence>
<evidence type="ECO:0008006" key="4">
    <source>
        <dbReference type="Google" id="ProtNLM"/>
    </source>
</evidence>
<dbReference type="EMBL" id="BPQG01000029">
    <property type="protein sequence ID" value="GJD44137.1"/>
    <property type="molecule type" value="Genomic_DNA"/>
</dbReference>
<sequence length="128" mass="13047">MKPSSALHARPTWRETVGTALILLAIWAQSIVPLAALRIAAEPASPGLSAICGHALDAPAAEEPALPTPGCDACPLCAAGLAAPAVPAPQPAARILRWSPVAWPTPPPARTAHRPPLAGRPRAPPTPL</sequence>
<gene>
    <name evidence="2" type="ORF">AFCDBAGC_2001</name>
</gene>
<feature type="region of interest" description="Disordered" evidence="1">
    <location>
        <begin position="104"/>
        <end position="128"/>
    </location>
</feature>
<accession>A0ABQ4QGV8</accession>